<dbReference type="AlphaFoldDB" id="A0A6M3K8P2"/>
<proteinExistence type="predicted"/>
<dbReference type="EMBL" id="MT142323">
    <property type="protein sequence ID" value="QJA78167.1"/>
    <property type="molecule type" value="Genomic_DNA"/>
</dbReference>
<organism evidence="1">
    <name type="scientific">viral metagenome</name>
    <dbReference type="NCBI Taxonomy" id="1070528"/>
    <lineage>
        <taxon>unclassified sequences</taxon>
        <taxon>metagenomes</taxon>
        <taxon>organismal metagenomes</taxon>
    </lineage>
</organism>
<name>A0A6M3K8P2_9ZZZZ</name>
<evidence type="ECO:0000313" key="1">
    <source>
        <dbReference type="EMBL" id="QJA78167.1"/>
    </source>
</evidence>
<reference evidence="1" key="1">
    <citation type="submission" date="2020-03" db="EMBL/GenBank/DDBJ databases">
        <title>The deep terrestrial virosphere.</title>
        <authorList>
            <person name="Holmfeldt K."/>
            <person name="Nilsson E."/>
            <person name="Simone D."/>
            <person name="Lopez-Fernandez M."/>
            <person name="Wu X."/>
            <person name="de Brujin I."/>
            <person name="Lundin D."/>
            <person name="Andersson A."/>
            <person name="Bertilsson S."/>
            <person name="Dopson M."/>
        </authorList>
    </citation>
    <scope>NUCLEOTIDE SEQUENCE</scope>
    <source>
        <strain evidence="1">MM415A01122</strain>
    </source>
</reference>
<sequence length="154" mass="17455">MTEEKKRKRKSDEEVIFAQEKVAGFIVKPWSFGVLFEISEMLDSIFTKLDQRGVDLKFDFNDGLGADLSRFIRIAAIAAPEVKAILAITIDADENTIEELDMKTGIKLLTTVFKQNFEIIKNGLGLSLIKEEEKEKVKEKKEEEGISNIQTISQ</sequence>
<protein>
    <submittedName>
        <fullName evidence="1">Uncharacterized protein</fullName>
    </submittedName>
</protein>
<gene>
    <name evidence="1" type="ORF">MM415A01122_0003</name>
</gene>
<accession>A0A6M3K8P2</accession>